<evidence type="ECO:0000313" key="1">
    <source>
        <dbReference type="EMBL" id="KAG0421781.1"/>
    </source>
</evidence>
<evidence type="ECO:0000313" key="2">
    <source>
        <dbReference type="Proteomes" id="UP000805193"/>
    </source>
</evidence>
<reference evidence="1 2" key="1">
    <citation type="journal article" date="2020" name="Cell">
        <title>Large-Scale Comparative Analyses of Tick Genomes Elucidate Their Genetic Diversity and Vector Capacities.</title>
        <authorList>
            <consortium name="Tick Genome and Microbiome Consortium (TIGMIC)"/>
            <person name="Jia N."/>
            <person name="Wang J."/>
            <person name="Shi W."/>
            <person name="Du L."/>
            <person name="Sun Y."/>
            <person name="Zhan W."/>
            <person name="Jiang J.F."/>
            <person name="Wang Q."/>
            <person name="Zhang B."/>
            <person name="Ji P."/>
            <person name="Bell-Sakyi L."/>
            <person name="Cui X.M."/>
            <person name="Yuan T.T."/>
            <person name="Jiang B.G."/>
            <person name="Yang W.F."/>
            <person name="Lam T.T."/>
            <person name="Chang Q.C."/>
            <person name="Ding S.J."/>
            <person name="Wang X.J."/>
            <person name="Zhu J.G."/>
            <person name="Ruan X.D."/>
            <person name="Zhao L."/>
            <person name="Wei J.T."/>
            <person name="Ye R.Z."/>
            <person name="Que T.C."/>
            <person name="Du C.H."/>
            <person name="Zhou Y.H."/>
            <person name="Cheng J.X."/>
            <person name="Dai P.F."/>
            <person name="Guo W.B."/>
            <person name="Han X.H."/>
            <person name="Huang E.J."/>
            <person name="Li L.F."/>
            <person name="Wei W."/>
            <person name="Gao Y.C."/>
            <person name="Liu J.Z."/>
            <person name="Shao H.Z."/>
            <person name="Wang X."/>
            <person name="Wang C.C."/>
            <person name="Yang T.C."/>
            <person name="Huo Q.B."/>
            <person name="Li W."/>
            <person name="Chen H.Y."/>
            <person name="Chen S.E."/>
            <person name="Zhou L.G."/>
            <person name="Ni X.B."/>
            <person name="Tian J.H."/>
            <person name="Sheng Y."/>
            <person name="Liu T."/>
            <person name="Pan Y.S."/>
            <person name="Xia L.Y."/>
            <person name="Li J."/>
            <person name="Zhao F."/>
            <person name="Cao W.C."/>
        </authorList>
    </citation>
    <scope>NUCLEOTIDE SEQUENCE [LARGE SCALE GENOMIC DNA]</scope>
    <source>
        <strain evidence="1">Iper-2018</strain>
    </source>
</reference>
<proteinExistence type="predicted"/>
<protein>
    <submittedName>
        <fullName evidence="1">Uncharacterized protein</fullName>
    </submittedName>
</protein>
<organism evidence="1 2">
    <name type="scientific">Ixodes persulcatus</name>
    <name type="common">Taiga tick</name>
    <dbReference type="NCBI Taxonomy" id="34615"/>
    <lineage>
        <taxon>Eukaryota</taxon>
        <taxon>Metazoa</taxon>
        <taxon>Ecdysozoa</taxon>
        <taxon>Arthropoda</taxon>
        <taxon>Chelicerata</taxon>
        <taxon>Arachnida</taxon>
        <taxon>Acari</taxon>
        <taxon>Parasitiformes</taxon>
        <taxon>Ixodida</taxon>
        <taxon>Ixodoidea</taxon>
        <taxon>Ixodidae</taxon>
        <taxon>Ixodinae</taxon>
        <taxon>Ixodes</taxon>
    </lineage>
</organism>
<gene>
    <name evidence="1" type="ORF">HPB47_002375</name>
</gene>
<name>A0AC60PLH6_IXOPE</name>
<accession>A0AC60PLH6</accession>
<dbReference type="Proteomes" id="UP000805193">
    <property type="component" value="Unassembled WGS sequence"/>
</dbReference>
<dbReference type="EMBL" id="JABSTQ010010321">
    <property type="protein sequence ID" value="KAG0421781.1"/>
    <property type="molecule type" value="Genomic_DNA"/>
</dbReference>
<sequence length="184" mass="18979">MKLASSVLGPSSMDSEMASGSRCAGVMSVDCAHAQSVICVLNAGEIRGIVQFAQLNASHVRVSFNGSGIPEGVHGFHVHQYGDISTGCAAAGGHFNPDSVNHGGPDSPVRHIGDLGNVEADRHGVVTFSRDDSYLQLSGDRSILGRAIVLHADPDDLGLGGYPDSLTTGHAGARIACCVIVYAK</sequence>
<comment type="caution">
    <text evidence="1">The sequence shown here is derived from an EMBL/GenBank/DDBJ whole genome shotgun (WGS) entry which is preliminary data.</text>
</comment>
<keyword evidence="2" id="KW-1185">Reference proteome</keyword>